<evidence type="ECO:0000259" key="4">
    <source>
        <dbReference type="Pfam" id="PF00440"/>
    </source>
</evidence>
<organism evidence="5 6">
    <name type="scientific">Sphingomonas colocasiae</name>
    <dbReference type="NCBI Taxonomy" id="1848973"/>
    <lineage>
        <taxon>Bacteria</taxon>
        <taxon>Pseudomonadati</taxon>
        <taxon>Pseudomonadota</taxon>
        <taxon>Alphaproteobacteria</taxon>
        <taxon>Sphingomonadales</taxon>
        <taxon>Sphingomonadaceae</taxon>
        <taxon>Sphingomonas</taxon>
    </lineage>
</organism>
<dbReference type="EMBL" id="JAINVV010000010">
    <property type="protein sequence ID" value="MBY8824918.1"/>
    <property type="molecule type" value="Genomic_DNA"/>
</dbReference>
<protein>
    <submittedName>
        <fullName evidence="5">TetR/AcrR family transcriptional regulator</fullName>
    </submittedName>
</protein>
<dbReference type="Gene3D" id="1.10.357.10">
    <property type="entry name" value="Tetracycline Repressor, domain 2"/>
    <property type="match status" value="1"/>
</dbReference>
<evidence type="ECO:0000313" key="6">
    <source>
        <dbReference type="Proteomes" id="UP000706039"/>
    </source>
</evidence>
<evidence type="ECO:0000256" key="2">
    <source>
        <dbReference type="ARBA" id="ARBA00023125"/>
    </source>
</evidence>
<dbReference type="InterPro" id="IPR050109">
    <property type="entry name" value="HTH-type_TetR-like_transc_reg"/>
</dbReference>
<dbReference type="SUPFAM" id="SSF46689">
    <property type="entry name" value="Homeodomain-like"/>
    <property type="match status" value="1"/>
</dbReference>
<evidence type="ECO:0000256" key="3">
    <source>
        <dbReference type="ARBA" id="ARBA00023163"/>
    </source>
</evidence>
<evidence type="ECO:0000256" key="1">
    <source>
        <dbReference type="ARBA" id="ARBA00023015"/>
    </source>
</evidence>
<accession>A0ABS7PU92</accession>
<keyword evidence="6" id="KW-1185">Reference proteome</keyword>
<comment type="caution">
    <text evidence="5">The sequence shown here is derived from an EMBL/GenBank/DDBJ whole genome shotgun (WGS) entry which is preliminary data.</text>
</comment>
<evidence type="ECO:0000313" key="5">
    <source>
        <dbReference type="EMBL" id="MBY8824918.1"/>
    </source>
</evidence>
<gene>
    <name evidence="5" type="ORF">K7G82_21620</name>
</gene>
<dbReference type="PANTHER" id="PTHR30055:SF234">
    <property type="entry name" value="HTH-TYPE TRANSCRIPTIONAL REGULATOR BETI"/>
    <property type="match status" value="1"/>
</dbReference>
<sequence length="218" mass="24180">MSKAQQVDTRTRLKRAARGLIAQKGVEAVGIREIMQVAGVRNASAVGYHFGSKQGLISELVQDIFDEVRGRWRARLGELKTRGDWTVRDIVTIIIEETRWSTINDPQPTVVRFLAAVLAVQHRSAAGMLLAEQSPYNLLMREIVARLPHIPSGIMRQRLVFFSWYLLSTLSILEAHLAGPASPQSAELWGGGDVEANIIETASAILQAPIPEHRENRA</sequence>
<keyword evidence="3" id="KW-0804">Transcription</keyword>
<keyword evidence="2" id="KW-0238">DNA-binding</keyword>
<dbReference type="PANTHER" id="PTHR30055">
    <property type="entry name" value="HTH-TYPE TRANSCRIPTIONAL REGULATOR RUTR"/>
    <property type="match status" value="1"/>
</dbReference>
<dbReference type="Pfam" id="PF00440">
    <property type="entry name" value="TetR_N"/>
    <property type="match status" value="1"/>
</dbReference>
<dbReference type="RefSeq" id="WP_222992024.1">
    <property type="nucleotide sequence ID" value="NZ_JAINVV010000010.1"/>
</dbReference>
<dbReference type="InterPro" id="IPR001647">
    <property type="entry name" value="HTH_TetR"/>
</dbReference>
<name>A0ABS7PU92_9SPHN</name>
<dbReference type="InterPro" id="IPR009057">
    <property type="entry name" value="Homeodomain-like_sf"/>
</dbReference>
<dbReference type="Proteomes" id="UP000706039">
    <property type="component" value="Unassembled WGS sequence"/>
</dbReference>
<feature type="domain" description="HTH tetR-type" evidence="4">
    <location>
        <begin position="15"/>
        <end position="60"/>
    </location>
</feature>
<reference evidence="5 6" key="1">
    <citation type="submission" date="2021-08" db="EMBL/GenBank/DDBJ databases">
        <authorList>
            <person name="Tuo L."/>
        </authorList>
    </citation>
    <scope>NUCLEOTIDE SEQUENCE [LARGE SCALE GENOMIC DNA]</scope>
    <source>
        <strain evidence="5 6">JCM 31229</strain>
    </source>
</reference>
<proteinExistence type="predicted"/>
<keyword evidence="1" id="KW-0805">Transcription regulation</keyword>